<proteinExistence type="predicted"/>
<evidence type="ECO:0000313" key="2">
    <source>
        <dbReference type="EMBL" id="MPC61624.1"/>
    </source>
</evidence>
<protein>
    <submittedName>
        <fullName evidence="2">Uncharacterized protein</fullName>
    </submittedName>
</protein>
<keyword evidence="3" id="KW-1185">Reference proteome</keyword>
<evidence type="ECO:0000256" key="1">
    <source>
        <dbReference type="SAM" id="MobiDB-lite"/>
    </source>
</evidence>
<accession>A0A5B7GYE9</accession>
<evidence type="ECO:0000313" key="3">
    <source>
        <dbReference type="Proteomes" id="UP000324222"/>
    </source>
</evidence>
<sequence length="74" mass="8013">MKKSRYCSISTVPCHSLRQREVLSSALPPLASPMVSLPVPHHAPESNSNTPRIFTSTWPPPLPPPPPPPLVSPT</sequence>
<dbReference type="Proteomes" id="UP000324222">
    <property type="component" value="Unassembled WGS sequence"/>
</dbReference>
<feature type="compositionally biased region" description="Polar residues" evidence="1">
    <location>
        <begin position="45"/>
        <end position="57"/>
    </location>
</feature>
<feature type="region of interest" description="Disordered" evidence="1">
    <location>
        <begin position="35"/>
        <end position="74"/>
    </location>
</feature>
<name>A0A5B7GYE9_PORTR</name>
<organism evidence="2 3">
    <name type="scientific">Portunus trituberculatus</name>
    <name type="common">Swimming crab</name>
    <name type="synonym">Neptunus trituberculatus</name>
    <dbReference type="NCBI Taxonomy" id="210409"/>
    <lineage>
        <taxon>Eukaryota</taxon>
        <taxon>Metazoa</taxon>
        <taxon>Ecdysozoa</taxon>
        <taxon>Arthropoda</taxon>
        <taxon>Crustacea</taxon>
        <taxon>Multicrustacea</taxon>
        <taxon>Malacostraca</taxon>
        <taxon>Eumalacostraca</taxon>
        <taxon>Eucarida</taxon>
        <taxon>Decapoda</taxon>
        <taxon>Pleocyemata</taxon>
        <taxon>Brachyura</taxon>
        <taxon>Eubrachyura</taxon>
        <taxon>Portunoidea</taxon>
        <taxon>Portunidae</taxon>
        <taxon>Portuninae</taxon>
        <taxon>Portunus</taxon>
    </lineage>
</organism>
<comment type="caution">
    <text evidence="2">The sequence shown here is derived from an EMBL/GenBank/DDBJ whole genome shotgun (WGS) entry which is preliminary data.</text>
</comment>
<dbReference type="AlphaFoldDB" id="A0A5B7GYE9"/>
<feature type="compositionally biased region" description="Pro residues" evidence="1">
    <location>
        <begin position="58"/>
        <end position="74"/>
    </location>
</feature>
<dbReference type="EMBL" id="VSRR010018713">
    <property type="protein sequence ID" value="MPC61624.1"/>
    <property type="molecule type" value="Genomic_DNA"/>
</dbReference>
<reference evidence="2 3" key="1">
    <citation type="submission" date="2019-05" db="EMBL/GenBank/DDBJ databases">
        <title>Another draft genome of Portunus trituberculatus and its Hox gene families provides insights of decapod evolution.</title>
        <authorList>
            <person name="Jeong J.-H."/>
            <person name="Song I."/>
            <person name="Kim S."/>
            <person name="Choi T."/>
            <person name="Kim D."/>
            <person name="Ryu S."/>
            <person name="Kim W."/>
        </authorList>
    </citation>
    <scope>NUCLEOTIDE SEQUENCE [LARGE SCALE GENOMIC DNA]</scope>
    <source>
        <tissue evidence="2">Muscle</tissue>
    </source>
</reference>
<gene>
    <name evidence="2" type="ORF">E2C01_055698</name>
</gene>